<gene>
    <name evidence="1" type="ORF">STAS_15938</name>
</gene>
<sequence>MFMYVLSISMAEQSLGSILHFPKLQHLWTKHVHKQQPYKSILENVYNDKQTFQFLFFTVPLKGEHRGNKCENHINTHKAQLKCIKISAYEEKEPIFTYFFCSATTMKLVIPVGHPIIDIPHITTSRMELLSQWVTNPATRVPAPLYHR</sequence>
<protein>
    <submittedName>
        <fullName evidence="1">Crooked neck protein</fullName>
    </submittedName>
</protein>
<proteinExistence type="predicted"/>
<reference evidence="2" key="1">
    <citation type="journal article" date="2019" name="Curr. Biol.">
        <title>Genome Sequence of Striga asiatica Provides Insight into the Evolution of Plant Parasitism.</title>
        <authorList>
            <person name="Yoshida S."/>
            <person name="Kim S."/>
            <person name="Wafula E.K."/>
            <person name="Tanskanen J."/>
            <person name="Kim Y.M."/>
            <person name="Honaas L."/>
            <person name="Yang Z."/>
            <person name="Spallek T."/>
            <person name="Conn C.E."/>
            <person name="Ichihashi Y."/>
            <person name="Cheong K."/>
            <person name="Cui S."/>
            <person name="Der J.P."/>
            <person name="Gundlach H."/>
            <person name="Jiao Y."/>
            <person name="Hori C."/>
            <person name="Ishida J.K."/>
            <person name="Kasahara H."/>
            <person name="Kiba T."/>
            <person name="Kim M.S."/>
            <person name="Koo N."/>
            <person name="Laohavisit A."/>
            <person name="Lee Y.H."/>
            <person name="Lumba S."/>
            <person name="McCourt P."/>
            <person name="Mortimer J.C."/>
            <person name="Mutuku J.M."/>
            <person name="Nomura T."/>
            <person name="Sasaki-Sekimoto Y."/>
            <person name="Seto Y."/>
            <person name="Wang Y."/>
            <person name="Wakatake T."/>
            <person name="Sakakibara H."/>
            <person name="Demura T."/>
            <person name="Yamaguchi S."/>
            <person name="Yoneyama K."/>
            <person name="Manabe R.I."/>
            <person name="Nelson D.C."/>
            <person name="Schulman A.H."/>
            <person name="Timko M.P."/>
            <person name="dePamphilis C.W."/>
            <person name="Choi D."/>
            <person name="Shirasu K."/>
        </authorList>
    </citation>
    <scope>NUCLEOTIDE SEQUENCE [LARGE SCALE GENOMIC DNA]</scope>
    <source>
        <strain evidence="2">cv. UVA1</strain>
    </source>
</reference>
<evidence type="ECO:0000313" key="2">
    <source>
        <dbReference type="Proteomes" id="UP000325081"/>
    </source>
</evidence>
<accession>A0A5A7Q4J4</accession>
<keyword evidence="2" id="KW-1185">Reference proteome</keyword>
<organism evidence="1 2">
    <name type="scientific">Striga asiatica</name>
    <name type="common">Asiatic witchweed</name>
    <name type="synonym">Buchnera asiatica</name>
    <dbReference type="NCBI Taxonomy" id="4170"/>
    <lineage>
        <taxon>Eukaryota</taxon>
        <taxon>Viridiplantae</taxon>
        <taxon>Streptophyta</taxon>
        <taxon>Embryophyta</taxon>
        <taxon>Tracheophyta</taxon>
        <taxon>Spermatophyta</taxon>
        <taxon>Magnoliopsida</taxon>
        <taxon>eudicotyledons</taxon>
        <taxon>Gunneridae</taxon>
        <taxon>Pentapetalae</taxon>
        <taxon>asterids</taxon>
        <taxon>lamiids</taxon>
        <taxon>Lamiales</taxon>
        <taxon>Orobanchaceae</taxon>
        <taxon>Buchnereae</taxon>
        <taxon>Striga</taxon>
    </lineage>
</organism>
<dbReference type="Proteomes" id="UP000325081">
    <property type="component" value="Unassembled WGS sequence"/>
</dbReference>
<dbReference type="EMBL" id="BKCP01005627">
    <property type="protein sequence ID" value="GER39327.1"/>
    <property type="molecule type" value="Genomic_DNA"/>
</dbReference>
<name>A0A5A7Q4J4_STRAF</name>
<evidence type="ECO:0000313" key="1">
    <source>
        <dbReference type="EMBL" id="GER39327.1"/>
    </source>
</evidence>
<dbReference type="AlphaFoldDB" id="A0A5A7Q4J4"/>
<comment type="caution">
    <text evidence="1">The sequence shown here is derived from an EMBL/GenBank/DDBJ whole genome shotgun (WGS) entry which is preliminary data.</text>
</comment>